<sequence>MDFIMNSNSNSKQKIVNIENQINQELERKIDEVLISLEEQEERKFYDSLDFLGDVKYETKLSTKTINQIIEAIKYGLNRDYKIFKPYRAIYILIRELAPLHAKEIASIQEEITNYLNDDIVEYEDFTSALYFFSQAWEDLKSDWNAENKAAIIKNLIEIIEDEYESDGRFDAFVADDVLRALIIIGKDDLKAQETIKWVEKVLDEDEWE</sequence>
<name>A0A1N6EGC4_9FLAO</name>
<gene>
    <name evidence="2" type="ORF">SAMN05421769_0322</name>
</gene>
<accession>A0A1N6EGC4</accession>
<reference evidence="3" key="1">
    <citation type="submission" date="2016-12" db="EMBL/GenBank/DDBJ databases">
        <authorList>
            <person name="Varghese N."/>
            <person name="Submissions S."/>
        </authorList>
    </citation>
    <scope>NUCLEOTIDE SEQUENCE [LARGE SCALE GENOMIC DNA]</scope>
    <source>
        <strain evidence="3">DSM 16779</strain>
    </source>
</reference>
<evidence type="ECO:0000256" key="1">
    <source>
        <dbReference type="SAM" id="Coils"/>
    </source>
</evidence>
<protein>
    <submittedName>
        <fullName evidence="2">Uncharacterized protein</fullName>
    </submittedName>
</protein>
<dbReference type="EMBL" id="FSRQ01000001">
    <property type="protein sequence ID" value="SIN82056.1"/>
    <property type="molecule type" value="Genomic_DNA"/>
</dbReference>
<keyword evidence="1" id="KW-0175">Coiled coil</keyword>
<dbReference type="Proteomes" id="UP000184782">
    <property type="component" value="Unassembled WGS sequence"/>
</dbReference>
<evidence type="ECO:0000313" key="2">
    <source>
        <dbReference type="EMBL" id="SIN82056.1"/>
    </source>
</evidence>
<proteinExistence type="predicted"/>
<dbReference type="STRING" id="59733.SAMN05421769_0322"/>
<evidence type="ECO:0000313" key="3">
    <source>
        <dbReference type="Proteomes" id="UP000184782"/>
    </source>
</evidence>
<feature type="coiled-coil region" evidence="1">
    <location>
        <begin position="8"/>
        <end position="43"/>
    </location>
</feature>
<keyword evidence="3" id="KW-1185">Reference proteome</keyword>
<organism evidence="2 3">
    <name type="scientific">Chryseobacterium scophthalmum</name>
    <dbReference type="NCBI Taxonomy" id="59733"/>
    <lineage>
        <taxon>Bacteria</taxon>
        <taxon>Pseudomonadati</taxon>
        <taxon>Bacteroidota</taxon>
        <taxon>Flavobacteriia</taxon>
        <taxon>Flavobacteriales</taxon>
        <taxon>Weeksellaceae</taxon>
        <taxon>Chryseobacterium group</taxon>
        <taxon>Chryseobacterium</taxon>
    </lineage>
</organism>
<dbReference type="AlphaFoldDB" id="A0A1N6EGC4"/>